<organism evidence="1 2">
    <name type="scientific">Dickeya lacustris</name>
    <dbReference type="NCBI Taxonomy" id="2259638"/>
    <lineage>
        <taxon>Bacteria</taxon>
        <taxon>Pseudomonadati</taxon>
        <taxon>Pseudomonadota</taxon>
        <taxon>Gammaproteobacteria</taxon>
        <taxon>Enterobacterales</taxon>
        <taxon>Pectobacteriaceae</taxon>
        <taxon>Dickeya</taxon>
    </lineage>
</organism>
<evidence type="ECO:0000313" key="2">
    <source>
        <dbReference type="Proteomes" id="UP001219630"/>
    </source>
</evidence>
<gene>
    <name evidence="1" type="ORF">O1Q98_12305</name>
</gene>
<dbReference type="RefSeq" id="WP_125257846.1">
    <property type="nucleotide sequence ID" value="NZ_CP114280.1"/>
</dbReference>
<reference evidence="1 2" key="1">
    <citation type="submission" date="2022-12" db="EMBL/GenBank/DDBJ databases">
        <title>Complete genome sequencing of Dickeya lacustris type strain LMG30899.</title>
        <authorList>
            <person name="Dobhal S."/>
            <person name="Arizala D."/>
            <person name="Arif M."/>
        </authorList>
    </citation>
    <scope>NUCLEOTIDE SEQUENCE [LARGE SCALE GENOMIC DNA]</scope>
    <source>
        <strain evidence="1 2">LMG30899</strain>
    </source>
</reference>
<dbReference type="Proteomes" id="UP001219630">
    <property type="component" value="Chromosome"/>
</dbReference>
<name>A0ABY8G3G6_9GAMM</name>
<dbReference type="EMBL" id="CP114280">
    <property type="protein sequence ID" value="WFN54464.1"/>
    <property type="molecule type" value="Genomic_DNA"/>
</dbReference>
<sequence>MALSLTALPPVYAISGDALKHALRRTRNMLTKTHRTPMHIYAKFMIDNLNIFSGIPEERRTFFRKKIRAVGLMTTEKMPKAADEAARTPQK</sequence>
<evidence type="ECO:0000313" key="1">
    <source>
        <dbReference type="EMBL" id="WFN54464.1"/>
    </source>
</evidence>
<accession>A0ABY8G3G6</accession>
<proteinExistence type="predicted"/>
<protein>
    <submittedName>
        <fullName evidence="1">Uncharacterized protein</fullName>
    </submittedName>
</protein>
<keyword evidence="2" id="KW-1185">Reference proteome</keyword>